<dbReference type="Proteomes" id="UP000000851">
    <property type="component" value="Chromosome"/>
</dbReference>
<dbReference type="GO" id="GO:0006974">
    <property type="term" value="P:DNA damage response"/>
    <property type="evidence" value="ECO:0007669"/>
    <property type="project" value="TreeGrafter"/>
</dbReference>
<evidence type="ECO:0000256" key="4">
    <source>
        <dbReference type="ARBA" id="ARBA00022723"/>
    </source>
</evidence>
<protein>
    <recommendedName>
        <fullName evidence="8">Damage-control phosphatase ARMT1-like metal-binding domain-containing protein</fullName>
    </recommendedName>
</protein>
<proteinExistence type="inferred from homology"/>
<evidence type="ECO:0000256" key="6">
    <source>
        <dbReference type="ARBA" id="ARBA00023211"/>
    </source>
</evidence>
<dbReference type="RefSeq" id="WP_012786401.1">
    <property type="nucleotide sequence ID" value="NC_013131.1"/>
</dbReference>
<name>C7QHT3_CATAD</name>
<feature type="domain" description="Damage-control phosphatase ARMT1-like metal-binding" evidence="8">
    <location>
        <begin position="18"/>
        <end position="356"/>
    </location>
</feature>
<comment type="catalytic activity">
    <reaction evidence="1">
        <text>beta-D-fructose 1-phosphate + H2O = D-fructose + phosphate</text>
        <dbReference type="Rhea" id="RHEA:35603"/>
        <dbReference type="ChEBI" id="CHEBI:15377"/>
        <dbReference type="ChEBI" id="CHEBI:37721"/>
        <dbReference type="ChEBI" id="CHEBI:43474"/>
        <dbReference type="ChEBI" id="CHEBI:138881"/>
    </reaction>
</comment>
<keyword evidence="6" id="KW-0464">Manganese</keyword>
<dbReference type="GO" id="GO:0046872">
    <property type="term" value="F:metal ion binding"/>
    <property type="evidence" value="ECO:0007669"/>
    <property type="project" value="UniProtKB-KW"/>
</dbReference>
<evidence type="ECO:0000256" key="1">
    <source>
        <dbReference type="ARBA" id="ARBA00001326"/>
    </source>
</evidence>
<keyword evidence="10" id="KW-1185">Reference proteome</keyword>
<dbReference type="EMBL" id="CP001700">
    <property type="protein sequence ID" value="ACU71108.1"/>
    <property type="molecule type" value="Genomic_DNA"/>
</dbReference>
<evidence type="ECO:0000256" key="5">
    <source>
        <dbReference type="ARBA" id="ARBA00022801"/>
    </source>
</evidence>
<evidence type="ECO:0000256" key="7">
    <source>
        <dbReference type="ARBA" id="ARBA00048809"/>
    </source>
</evidence>
<evidence type="ECO:0000259" key="8">
    <source>
        <dbReference type="Pfam" id="PF01937"/>
    </source>
</evidence>
<dbReference type="AlphaFoldDB" id="C7QHT3"/>
<organism evidence="9 10">
    <name type="scientific">Catenulispora acidiphila (strain DSM 44928 / JCM 14897 / NBRC 102108 / NRRL B-24433 / ID139908)</name>
    <dbReference type="NCBI Taxonomy" id="479433"/>
    <lineage>
        <taxon>Bacteria</taxon>
        <taxon>Bacillati</taxon>
        <taxon>Actinomycetota</taxon>
        <taxon>Actinomycetes</taxon>
        <taxon>Catenulisporales</taxon>
        <taxon>Catenulisporaceae</taxon>
        <taxon>Catenulispora</taxon>
    </lineage>
</organism>
<reference evidence="9 10" key="1">
    <citation type="journal article" date="2009" name="Stand. Genomic Sci.">
        <title>Complete genome sequence of Catenulispora acidiphila type strain (ID 139908).</title>
        <authorList>
            <person name="Copeland A."/>
            <person name="Lapidus A."/>
            <person name="Glavina Del Rio T."/>
            <person name="Nolan M."/>
            <person name="Lucas S."/>
            <person name="Chen F."/>
            <person name="Tice H."/>
            <person name="Cheng J.F."/>
            <person name="Bruce D."/>
            <person name="Goodwin L."/>
            <person name="Pitluck S."/>
            <person name="Mikhailova N."/>
            <person name="Pati A."/>
            <person name="Ivanova N."/>
            <person name="Mavromatis K."/>
            <person name="Chen A."/>
            <person name="Palaniappan K."/>
            <person name="Chain P."/>
            <person name="Land M."/>
            <person name="Hauser L."/>
            <person name="Chang Y.J."/>
            <person name="Jeffries C.D."/>
            <person name="Chertkov O."/>
            <person name="Brettin T."/>
            <person name="Detter J.C."/>
            <person name="Han C."/>
            <person name="Ali Z."/>
            <person name="Tindall B.J."/>
            <person name="Goker M."/>
            <person name="Bristow J."/>
            <person name="Eisen J.A."/>
            <person name="Markowitz V."/>
            <person name="Hugenholtz P."/>
            <person name="Kyrpides N.C."/>
            <person name="Klenk H.P."/>
        </authorList>
    </citation>
    <scope>NUCLEOTIDE SEQUENCE [LARGE SCALE GENOMIC DNA]</scope>
    <source>
        <strain evidence="10">DSM 44928 / JCM 14897 / NBRC 102108 / NRRL B-24433 / ID139908</strain>
    </source>
</reference>
<comment type="catalytic activity">
    <reaction evidence="7">
        <text>beta-D-fructose 6-phosphate = dihydroxyacetone + D-glyceraldehyde 3-phosphate</text>
        <dbReference type="Rhea" id="RHEA:28002"/>
        <dbReference type="ChEBI" id="CHEBI:16016"/>
        <dbReference type="ChEBI" id="CHEBI:57634"/>
        <dbReference type="ChEBI" id="CHEBI:59776"/>
    </reaction>
</comment>
<dbReference type="PANTHER" id="PTHR12260">
    <property type="entry name" value="DAMAGE-CONTROL PHOSPHATASE ARMT1"/>
    <property type="match status" value="1"/>
</dbReference>
<dbReference type="InterPro" id="IPR002791">
    <property type="entry name" value="ARMT1-like_metal-bd"/>
</dbReference>
<evidence type="ECO:0000256" key="3">
    <source>
        <dbReference type="ARBA" id="ARBA00009519"/>
    </source>
</evidence>
<gene>
    <name evidence="9" type="ordered locus">Caci_2189</name>
</gene>
<dbReference type="Gene3D" id="3.40.50.10880">
    <property type="entry name" value="Uncharacterised protein PF01937, DUF89, domain 3"/>
    <property type="match status" value="1"/>
</dbReference>
<evidence type="ECO:0000313" key="10">
    <source>
        <dbReference type="Proteomes" id="UP000000851"/>
    </source>
</evidence>
<dbReference type="InterPro" id="IPR036075">
    <property type="entry name" value="ARMT-1-like_metal-bd_sf"/>
</dbReference>
<evidence type="ECO:0000256" key="2">
    <source>
        <dbReference type="ARBA" id="ARBA00001936"/>
    </source>
</evidence>
<dbReference type="PANTHER" id="PTHR12260:SF6">
    <property type="entry name" value="DAMAGE-CONTROL PHOSPHATASE ARMT1"/>
    <property type="match status" value="1"/>
</dbReference>
<keyword evidence="5" id="KW-0378">Hydrolase</keyword>
<dbReference type="HOGENOM" id="CLU_030117_3_0_11"/>
<dbReference type="SUPFAM" id="SSF111321">
    <property type="entry name" value="AF1104-like"/>
    <property type="match status" value="1"/>
</dbReference>
<dbReference type="Pfam" id="PF01937">
    <property type="entry name" value="ARMT1-like_dom"/>
    <property type="match status" value="1"/>
</dbReference>
<dbReference type="InParanoid" id="C7QHT3"/>
<dbReference type="OrthoDB" id="146189at2"/>
<comment type="similarity">
    <text evidence="3">Belongs to the damage-control phosphatase family. Sugar phosphate phosphatase III subfamily.</text>
</comment>
<dbReference type="InterPro" id="IPR039763">
    <property type="entry name" value="ARMT1"/>
</dbReference>
<sequence length="382" mass="41990">METIVSDRPESFAWSVWAKRHPILIKQIQDAFPYPAEVHRALDALLEETLSGVIQRLPADAHDFALWEDWDRGWYGGSWLSAPFLWAESYFYRRLLEAVGYFRPGPWQGIDLFGPAKHAELRTPTVEAELTALDDVAGLPLTEQRRALLEAALWGNRADLGFRITAAAEGPSTDLVADDSAQLWSILDAASPNATVHLVADNAGRELLADLILVDHLLTTGAATRVVMHVKPQPYYVSDATGADVIAVLRRITSAPGTAAKAGHRLWTALTDGAITLRTHPFWCAPLTFRHLPPDLTEAMSPATLTILKGDLNYRRLIGDRTWPPTTPFTDLTAYFPTPVAALRTLKSDVAVGLTPPTITQLDATATAWRTTGEHALIQVRA</sequence>
<dbReference type="STRING" id="479433.Caci_2189"/>
<accession>C7QHT3</accession>
<dbReference type="GO" id="GO:0016791">
    <property type="term" value="F:phosphatase activity"/>
    <property type="evidence" value="ECO:0007669"/>
    <property type="project" value="TreeGrafter"/>
</dbReference>
<keyword evidence="4" id="KW-0479">Metal-binding</keyword>
<comment type="cofactor">
    <cofactor evidence="2">
        <name>Mn(2+)</name>
        <dbReference type="ChEBI" id="CHEBI:29035"/>
    </cofactor>
</comment>
<evidence type="ECO:0000313" key="9">
    <source>
        <dbReference type="EMBL" id="ACU71108.1"/>
    </source>
</evidence>
<dbReference type="eggNOG" id="COG1578">
    <property type="taxonomic scope" value="Bacteria"/>
</dbReference>
<dbReference type="KEGG" id="cai:Caci_2189"/>